<dbReference type="RefSeq" id="WP_229838187.1">
    <property type="nucleotide sequence ID" value="NZ_BLIP01000001.1"/>
</dbReference>
<gene>
    <name evidence="4" type="ORF">Sliba_50800</name>
    <name evidence="5" type="ORF">STRNI_005484</name>
</gene>
<keyword evidence="1" id="KW-0808">Transferase</keyword>
<evidence type="ECO:0000259" key="3">
    <source>
        <dbReference type="Pfam" id="PF13581"/>
    </source>
</evidence>
<protein>
    <submittedName>
        <fullName evidence="5">ATP-binding protein</fullName>
    </submittedName>
</protein>
<dbReference type="GO" id="GO:0004674">
    <property type="term" value="F:protein serine/threonine kinase activity"/>
    <property type="evidence" value="ECO:0007669"/>
    <property type="project" value="UniProtKB-KW"/>
</dbReference>
<dbReference type="GO" id="GO:0005524">
    <property type="term" value="F:ATP binding"/>
    <property type="evidence" value="ECO:0007669"/>
    <property type="project" value="UniProtKB-KW"/>
</dbReference>
<dbReference type="Gene3D" id="3.30.565.10">
    <property type="entry name" value="Histidine kinase-like ATPase, C-terminal domain"/>
    <property type="match status" value="1"/>
</dbReference>
<accession>A0A640TLX8</accession>
<sequence>MLPTTMHSAEVMVTARHIAGWPEERNSLVPADCWGSGQQVVLRLPALKRAVPVCRSLARSWLDGQRIHDEDTRYLVLLVLSELFTNAIQYSAGTRITCRIGRAENQLHIEVHDRGGTPSVPRMRHPGQEQEHGRGLELVAKSSSQWGRRVEADSGCTVWAAVPLAAGVRHGVAP</sequence>
<proteinExistence type="predicted"/>
<feature type="domain" description="Histidine kinase/HSP90-like ATPase" evidence="3">
    <location>
        <begin position="44"/>
        <end position="145"/>
    </location>
</feature>
<organism evidence="4 6">
    <name type="scientific">Streptomyces nigrescens</name>
    <dbReference type="NCBI Taxonomy" id="1920"/>
    <lineage>
        <taxon>Bacteria</taxon>
        <taxon>Bacillati</taxon>
        <taxon>Actinomycetota</taxon>
        <taxon>Actinomycetes</taxon>
        <taxon>Kitasatosporales</taxon>
        <taxon>Streptomycetaceae</taxon>
        <taxon>Streptomyces</taxon>
    </lineage>
</organism>
<dbReference type="PANTHER" id="PTHR35526">
    <property type="entry name" value="ANTI-SIGMA-F FACTOR RSBW-RELATED"/>
    <property type="match status" value="1"/>
</dbReference>
<dbReference type="Pfam" id="PF13581">
    <property type="entry name" value="HATPase_c_2"/>
    <property type="match status" value="1"/>
</dbReference>
<keyword evidence="1" id="KW-0723">Serine/threonine-protein kinase</keyword>
<evidence type="ECO:0000256" key="2">
    <source>
        <dbReference type="SAM" id="MobiDB-lite"/>
    </source>
</evidence>
<feature type="region of interest" description="Disordered" evidence="2">
    <location>
        <begin position="113"/>
        <end position="135"/>
    </location>
</feature>
<evidence type="ECO:0000313" key="5">
    <source>
        <dbReference type="EMBL" id="WAU06930.1"/>
    </source>
</evidence>
<dbReference type="Proteomes" id="UP001210169">
    <property type="component" value="Chromosome"/>
</dbReference>
<dbReference type="CDD" id="cd16936">
    <property type="entry name" value="HATPase_RsbW-like"/>
    <property type="match status" value="1"/>
</dbReference>
<dbReference type="InterPro" id="IPR036890">
    <property type="entry name" value="HATPase_C_sf"/>
</dbReference>
<evidence type="ECO:0000256" key="1">
    <source>
        <dbReference type="ARBA" id="ARBA00022527"/>
    </source>
</evidence>
<keyword evidence="5" id="KW-0547">Nucleotide-binding</keyword>
<reference evidence="5 7" key="2">
    <citation type="submission" date="2022-12" db="EMBL/GenBank/DDBJ databases">
        <authorList>
            <person name="Ruckert C."/>
            <person name="Busche T."/>
            <person name="Kalinowski J."/>
            <person name="Wittmann C."/>
        </authorList>
    </citation>
    <scope>NUCLEOTIDE SEQUENCE [LARGE SCALE GENOMIC DNA]</scope>
    <source>
        <strain evidence="5 7">DSM 40276</strain>
    </source>
</reference>
<dbReference type="PANTHER" id="PTHR35526:SF3">
    <property type="entry name" value="ANTI-SIGMA-F FACTOR RSBW"/>
    <property type="match status" value="1"/>
</dbReference>
<keyword evidence="1" id="KW-0418">Kinase</keyword>
<keyword evidence="7" id="KW-1185">Reference proteome</keyword>
<keyword evidence="5" id="KW-0067">ATP-binding</keyword>
<feature type="compositionally biased region" description="Basic and acidic residues" evidence="2">
    <location>
        <begin position="126"/>
        <end position="135"/>
    </location>
</feature>
<dbReference type="InterPro" id="IPR050267">
    <property type="entry name" value="Anti-sigma-factor_SerPK"/>
</dbReference>
<dbReference type="EMBL" id="CP114203">
    <property type="protein sequence ID" value="WAU06930.1"/>
    <property type="molecule type" value="Genomic_DNA"/>
</dbReference>
<dbReference type="Proteomes" id="UP000429552">
    <property type="component" value="Unassembled WGS sequence"/>
</dbReference>
<dbReference type="InterPro" id="IPR003594">
    <property type="entry name" value="HATPase_dom"/>
</dbReference>
<dbReference type="GeneID" id="301334636"/>
<evidence type="ECO:0000313" key="4">
    <source>
        <dbReference type="EMBL" id="GFE24627.1"/>
    </source>
</evidence>
<name>A0A640TLX8_STRNI</name>
<evidence type="ECO:0000313" key="7">
    <source>
        <dbReference type="Proteomes" id="UP001210169"/>
    </source>
</evidence>
<dbReference type="SUPFAM" id="SSF55874">
    <property type="entry name" value="ATPase domain of HSP90 chaperone/DNA topoisomerase II/histidine kinase"/>
    <property type="match status" value="1"/>
</dbReference>
<reference evidence="4 6" key="1">
    <citation type="submission" date="2019-12" db="EMBL/GenBank/DDBJ databases">
        <title>Whole genome shotgun sequence of Streptomyces libani subsp. libani NBRC 13452.</title>
        <authorList>
            <person name="Ichikawa N."/>
            <person name="Kimura A."/>
            <person name="Kitahashi Y."/>
            <person name="Komaki H."/>
            <person name="Tamura T."/>
        </authorList>
    </citation>
    <scope>NUCLEOTIDE SEQUENCE [LARGE SCALE GENOMIC DNA]</scope>
    <source>
        <strain evidence="4 6">NBRC 13452</strain>
    </source>
</reference>
<dbReference type="EMBL" id="BLIP01000001">
    <property type="protein sequence ID" value="GFE24627.1"/>
    <property type="molecule type" value="Genomic_DNA"/>
</dbReference>
<dbReference type="AlphaFoldDB" id="A0A640TLX8"/>
<evidence type="ECO:0000313" key="6">
    <source>
        <dbReference type="Proteomes" id="UP000429552"/>
    </source>
</evidence>